<keyword evidence="1 5" id="KW-0597">Phosphoprotein</keyword>
<organism evidence="8 9">
    <name type="scientific">Kribbella caucasensis</name>
    <dbReference type="NCBI Taxonomy" id="2512215"/>
    <lineage>
        <taxon>Bacteria</taxon>
        <taxon>Bacillati</taxon>
        <taxon>Actinomycetota</taxon>
        <taxon>Actinomycetes</taxon>
        <taxon>Propionibacteriales</taxon>
        <taxon>Kribbellaceae</taxon>
        <taxon>Kribbella</taxon>
    </lineage>
</organism>
<dbReference type="InterPro" id="IPR036388">
    <property type="entry name" value="WH-like_DNA-bd_sf"/>
</dbReference>
<dbReference type="PROSITE" id="PS50043">
    <property type="entry name" value="HTH_LUXR_2"/>
    <property type="match status" value="1"/>
</dbReference>
<dbReference type="PROSITE" id="PS00622">
    <property type="entry name" value="HTH_LUXR_1"/>
    <property type="match status" value="1"/>
</dbReference>
<dbReference type="RefSeq" id="WP_133804320.1">
    <property type="nucleotide sequence ID" value="NZ_SNWQ01000021.1"/>
</dbReference>
<dbReference type="InterPro" id="IPR011006">
    <property type="entry name" value="CheY-like_superfamily"/>
</dbReference>
<dbReference type="SMART" id="SM00421">
    <property type="entry name" value="HTH_LUXR"/>
    <property type="match status" value="1"/>
</dbReference>
<dbReference type="SMART" id="SM00448">
    <property type="entry name" value="REC"/>
    <property type="match status" value="1"/>
</dbReference>
<keyword evidence="3 8" id="KW-0238">DNA-binding</keyword>
<dbReference type="InterPro" id="IPR039420">
    <property type="entry name" value="WalR-like"/>
</dbReference>
<dbReference type="Gene3D" id="3.40.50.2300">
    <property type="match status" value="1"/>
</dbReference>
<feature type="domain" description="HTH luxR-type" evidence="6">
    <location>
        <begin position="140"/>
        <end position="211"/>
    </location>
</feature>
<evidence type="ECO:0000256" key="5">
    <source>
        <dbReference type="PROSITE-ProRule" id="PRU00169"/>
    </source>
</evidence>
<dbReference type="Pfam" id="PF00196">
    <property type="entry name" value="GerE"/>
    <property type="match status" value="1"/>
</dbReference>
<dbReference type="OrthoDB" id="4135368at2"/>
<sequence>MRVLIAEDSALFREGLVGLLTAAGHEIVASLTSADGLIDAVIEHEPSVAVIDVRMPPTMTDDGADAAREIRQRRPEQPIVLLSQHLETRHSVQLVSTGAFGYLLKDRVLRVEDFLDALERVAAGGSALDPAVVSALLAPRRSELEPLSPRELEVLGLVAEGHSNAAIAGKLFVADRTVESHLRSIFQKLALDESAATHRRVHAVLTYLRASGNA</sequence>
<keyword evidence="4" id="KW-0804">Transcription</keyword>
<dbReference type="Proteomes" id="UP000295388">
    <property type="component" value="Unassembled WGS sequence"/>
</dbReference>
<proteinExistence type="predicted"/>
<keyword evidence="9" id="KW-1185">Reference proteome</keyword>
<evidence type="ECO:0000313" key="8">
    <source>
        <dbReference type="EMBL" id="TDO35867.1"/>
    </source>
</evidence>
<dbReference type="InterPro" id="IPR000792">
    <property type="entry name" value="Tscrpt_reg_LuxR_C"/>
</dbReference>
<evidence type="ECO:0000256" key="4">
    <source>
        <dbReference type="ARBA" id="ARBA00023163"/>
    </source>
</evidence>
<dbReference type="GO" id="GO:0006355">
    <property type="term" value="P:regulation of DNA-templated transcription"/>
    <property type="evidence" value="ECO:0007669"/>
    <property type="project" value="InterPro"/>
</dbReference>
<dbReference type="PROSITE" id="PS50110">
    <property type="entry name" value="RESPONSE_REGULATORY"/>
    <property type="match status" value="1"/>
</dbReference>
<dbReference type="PRINTS" id="PR00038">
    <property type="entry name" value="HTHLUXR"/>
</dbReference>
<dbReference type="Gene3D" id="1.10.10.10">
    <property type="entry name" value="Winged helix-like DNA-binding domain superfamily/Winged helix DNA-binding domain"/>
    <property type="match status" value="1"/>
</dbReference>
<dbReference type="InterPro" id="IPR001789">
    <property type="entry name" value="Sig_transdc_resp-reg_receiver"/>
</dbReference>
<dbReference type="PANTHER" id="PTHR43214:SF24">
    <property type="entry name" value="TRANSCRIPTIONAL REGULATORY PROTEIN NARL-RELATED"/>
    <property type="match status" value="1"/>
</dbReference>
<evidence type="ECO:0000259" key="6">
    <source>
        <dbReference type="PROSITE" id="PS50043"/>
    </source>
</evidence>
<keyword evidence="2" id="KW-0805">Transcription regulation</keyword>
<dbReference type="EMBL" id="SNWQ01000021">
    <property type="protein sequence ID" value="TDO35867.1"/>
    <property type="molecule type" value="Genomic_DNA"/>
</dbReference>
<comment type="caution">
    <text evidence="8">The sequence shown here is derived from an EMBL/GenBank/DDBJ whole genome shotgun (WGS) entry which is preliminary data.</text>
</comment>
<protein>
    <submittedName>
        <fullName evidence="8">DNA-binding NarL/FixJ family response regulator</fullName>
    </submittedName>
</protein>
<dbReference type="CDD" id="cd06170">
    <property type="entry name" value="LuxR_C_like"/>
    <property type="match status" value="1"/>
</dbReference>
<evidence type="ECO:0000313" key="9">
    <source>
        <dbReference type="Proteomes" id="UP000295388"/>
    </source>
</evidence>
<gene>
    <name evidence="8" type="ORF">EV643_121140</name>
</gene>
<dbReference type="GO" id="GO:0003677">
    <property type="term" value="F:DNA binding"/>
    <property type="evidence" value="ECO:0007669"/>
    <property type="project" value="UniProtKB-KW"/>
</dbReference>
<feature type="domain" description="Response regulatory" evidence="7">
    <location>
        <begin position="2"/>
        <end position="120"/>
    </location>
</feature>
<dbReference type="CDD" id="cd17535">
    <property type="entry name" value="REC_NarL-like"/>
    <property type="match status" value="1"/>
</dbReference>
<dbReference type="SUPFAM" id="SSF52172">
    <property type="entry name" value="CheY-like"/>
    <property type="match status" value="1"/>
</dbReference>
<accession>A0A4R6JJL5</accession>
<evidence type="ECO:0000256" key="3">
    <source>
        <dbReference type="ARBA" id="ARBA00023125"/>
    </source>
</evidence>
<dbReference type="PANTHER" id="PTHR43214">
    <property type="entry name" value="TWO-COMPONENT RESPONSE REGULATOR"/>
    <property type="match status" value="1"/>
</dbReference>
<dbReference type="InterPro" id="IPR058245">
    <property type="entry name" value="NreC/VraR/RcsB-like_REC"/>
</dbReference>
<name>A0A4R6JJL5_9ACTN</name>
<evidence type="ECO:0000256" key="1">
    <source>
        <dbReference type="ARBA" id="ARBA00022553"/>
    </source>
</evidence>
<dbReference type="AlphaFoldDB" id="A0A4R6JJL5"/>
<evidence type="ECO:0000256" key="2">
    <source>
        <dbReference type="ARBA" id="ARBA00023015"/>
    </source>
</evidence>
<dbReference type="Pfam" id="PF00072">
    <property type="entry name" value="Response_reg"/>
    <property type="match status" value="1"/>
</dbReference>
<feature type="modified residue" description="4-aspartylphosphate" evidence="5">
    <location>
        <position position="52"/>
    </location>
</feature>
<reference evidence="8 9" key="1">
    <citation type="submission" date="2019-03" db="EMBL/GenBank/DDBJ databases">
        <title>Genomic Encyclopedia of Type Strains, Phase III (KMG-III): the genomes of soil and plant-associated and newly described type strains.</title>
        <authorList>
            <person name="Whitman W."/>
        </authorList>
    </citation>
    <scope>NUCLEOTIDE SEQUENCE [LARGE SCALE GENOMIC DNA]</scope>
    <source>
        <strain evidence="8 9">VKM Ac-2527</strain>
    </source>
</reference>
<evidence type="ECO:0000259" key="7">
    <source>
        <dbReference type="PROSITE" id="PS50110"/>
    </source>
</evidence>
<dbReference type="GO" id="GO:0000160">
    <property type="term" value="P:phosphorelay signal transduction system"/>
    <property type="evidence" value="ECO:0007669"/>
    <property type="project" value="InterPro"/>
</dbReference>